<dbReference type="SUPFAM" id="SSF54909">
    <property type="entry name" value="Dimeric alpha+beta barrel"/>
    <property type="match status" value="1"/>
</dbReference>
<evidence type="ECO:0000259" key="4">
    <source>
        <dbReference type="PROSITE" id="PS50956"/>
    </source>
</evidence>
<dbReference type="GO" id="GO:0005829">
    <property type="term" value="C:cytosol"/>
    <property type="evidence" value="ECO:0007669"/>
    <property type="project" value="TreeGrafter"/>
</dbReference>
<name>A0A6P2V785_BURL3</name>
<dbReference type="InterPro" id="IPR011991">
    <property type="entry name" value="ArsR-like_HTH"/>
</dbReference>
<reference evidence="5 6" key="1">
    <citation type="submission" date="2019-09" db="EMBL/GenBank/DDBJ databases">
        <authorList>
            <person name="Depoorter E."/>
        </authorList>
    </citation>
    <scope>NUCLEOTIDE SEQUENCE [LARGE SCALE GENOMIC DNA]</scope>
    <source>
        <strain evidence="5">R-39750</strain>
    </source>
</reference>
<dbReference type="GO" id="GO:0043200">
    <property type="term" value="P:response to amino acid"/>
    <property type="evidence" value="ECO:0007669"/>
    <property type="project" value="TreeGrafter"/>
</dbReference>
<dbReference type="SMART" id="SM00344">
    <property type="entry name" value="HTH_ASNC"/>
    <property type="match status" value="1"/>
</dbReference>
<dbReference type="InterPro" id="IPR000485">
    <property type="entry name" value="AsnC-type_HTH_dom"/>
</dbReference>
<dbReference type="InterPro" id="IPR011008">
    <property type="entry name" value="Dimeric_a/b-barrel"/>
</dbReference>
<feature type="domain" description="HTH asnC-type" evidence="4">
    <location>
        <begin position="4"/>
        <end position="64"/>
    </location>
</feature>
<dbReference type="InterPro" id="IPR036388">
    <property type="entry name" value="WH-like_DNA-bd_sf"/>
</dbReference>
<dbReference type="Gene3D" id="1.10.10.10">
    <property type="entry name" value="Winged helix-like DNA-binding domain superfamily/Winged helix DNA-binding domain"/>
    <property type="match status" value="1"/>
</dbReference>
<dbReference type="RefSeq" id="WP_175011046.1">
    <property type="nucleotide sequence ID" value="NZ_CABVQN010000003.1"/>
</dbReference>
<dbReference type="GO" id="GO:0043565">
    <property type="term" value="F:sequence-specific DNA binding"/>
    <property type="evidence" value="ECO:0007669"/>
    <property type="project" value="InterPro"/>
</dbReference>
<keyword evidence="2" id="KW-0238">DNA-binding</keyword>
<dbReference type="Pfam" id="PF13412">
    <property type="entry name" value="HTH_24"/>
    <property type="match status" value="1"/>
</dbReference>
<dbReference type="Gene3D" id="3.30.70.920">
    <property type="match status" value="1"/>
</dbReference>
<dbReference type="EMBL" id="CABVQN010000003">
    <property type="protein sequence ID" value="VWC76239.1"/>
    <property type="molecule type" value="Genomic_DNA"/>
</dbReference>
<proteinExistence type="predicted"/>
<dbReference type="SUPFAM" id="SSF46785">
    <property type="entry name" value="Winged helix' DNA-binding domain"/>
    <property type="match status" value="1"/>
</dbReference>
<evidence type="ECO:0000256" key="2">
    <source>
        <dbReference type="ARBA" id="ARBA00023125"/>
    </source>
</evidence>
<dbReference type="PANTHER" id="PTHR30154">
    <property type="entry name" value="LEUCINE-RESPONSIVE REGULATORY PROTEIN"/>
    <property type="match status" value="1"/>
</dbReference>
<accession>A0A6P2V785</accession>
<dbReference type="InterPro" id="IPR019888">
    <property type="entry name" value="Tscrpt_reg_AsnC-like"/>
</dbReference>
<keyword evidence="1" id="KW-0805">Transcription regulation</keyword>
<protein>
    <submittedName>
        <fullName evidence="5">AsnC family transcriptional regulator</fullName>
    </submittedName>
</protein>
<keyword evidence="3" id="KW-0804">Transcription</keyword>
<dbReference type="GO" id="GO:0006355">
    <property type="term" value="P:regulation of DNA-templated transcription"/>
    <property type="evidence" value="ECO:0007669"/>
    <property type="project" value="UniProtKB-ARBA"/>
</dbReference>
<dbReference type="CDD" id="cd00090">
    <property type="entry name" value="HTH_ARSR"/>
    <property type="match status" value="1"/>
</dbReference>
<dbReference type="AlphaFoldDB" id="A0A6P2V785"/>
<sequence>MIEVDKIDREILRLLQKDGRLTNAELASKINLSPAASWKRLKKLEEGVIGGYHATVKREALGLKLFAFVHVMLDVDSQEAMDRFEDAVLRLPNVLACHNVSGRYCYLLQVVVSDMDEYHEFSTKHLRVIGNIREMHTSFSLKQVKLSHVIPV</sequence>
<evidence type="ECO:0000256" key="1">
    <source>
        <dbReference type="ARBA" id="ARBA00023015"/>
    </source>
</evidence>
<dbReference type="Pfam" id="PF01037">
    <property type="entry name" value="AsnC_trans_reg"/>
    <property type="match status" value="1"/>
</dbReference>
<organism evidence="5 6">
    <name type="scientific">Burkholderia lata (strain ATCC 17760 / DSM 23089 / LMG 22485 / NCIMB 9086 / R18194 / 383)</name>
    <dbReference type="NCBI Taxonomy" id="482957"/>
    <lineage>
        <taxon>Bacteria</taxon>
        <taxon>Pseudomonadati</taxon>
        <taxon>Pseudomonadota</taxon>
        <taxon>Betaproteobacteria</taxon>
        <taxon>Burkholderiales</taxon>
        <taxon>Burkholderiaceae</taxon>
        <taxon>Burkholderia</taxon>
        <taxon>Burkholderia cepacia complex</taxon>
    </lineage>
</organism>
<dbReference type="PRINTS" id="PR00033">
    <property type="entry name" value="HTHASNC"/>
</dbReference>
<evidence type="ECO:0000256" key="3">
    <source>
        <dbReference type="ARBA" id="ARBA00023163"/>
    </source>
</evidence>
<evidence type="ECO:0000313" key="6">
    <source>
        <dbReference type="Proteomes" id="UP000494110"/>
    </source>
</evidence>
<dbReference type="InterPro" id="IPR036390">
    <property type="entry name" value="WH_DNA-bd_sf"/>
</dbReference>
<dbReference type="PANTHER" id="PTHR30154:SF34">
    <property type="entry name" value="TRANSCRIPTIONAL REGULATOR AZLB"/>
    <property type="match status" value="1"/>
</dbReference>
<dbReference type="InterPro" id="IPR019887">
    <property type="entry name" value="Tscrpt_reg_AsnC/Lrp_C"/>
</dbReference>
<evidence type="ECO:0000313" key="5">
    <source>
        <dbReference type="EMBL" id="VWC76239.1"/>
    </source>
</evidence>
<gene>
    <name evidence="5" type="ORF">BLA39750_00892</name>
</gene>
<dbReference type="PROSITE" id="PS50956">
    <property type="entry name" value="HTH_ASNC_2"/>
    <property type="match status" value="1"/>
</dbReference>
<dbReference type="Proteomes" id="UP000494110">
    <property type="component" value="Unassembled WGS sequence"/>
</dbReference>